<keyword evidence="3 6" id="KW-0812">Transmembrane</keyword>
<evidence type="ECO:0000256" key="6">
    <source>
        <dbReference type="SAM" id="Phobius"/>
    </source>
</evidence>
<feature type="transmembrane region" description="Helical" evidence="6">
    <location>
        <begin position="54"/>
        <end position="87"/>
    </location>
</feature>
<dbReference type="Proteomes" id="UP000545493">
    <property type="component" value="Unassembled WGS sequence"/>
</dbReference>
<evidence type="ECO:0000256" key="2">
    <source>
        <dbReference type="ARBA" id="ARBA00022475"/>
    </source>
</evidence>
<evidence type="ECO:0000313" key="9">
    <source>
        <dbReference type="Proteomes" id="UP000545493"/>
    </source>
</evidence>
<evidence type="ECO:0000313" key="8">
    <source>
        <dbReference type="EMBL" id="NIJ10058.1"/>
    </source>
</evidence>
<keyword evidence="5 6" id="KW-0472">Membrane</keyword>
<dbReference type="GO" id="GO:0005886">
    <property type="term" value="C:plasma membrane"/>
    <property type="evidence" value="ECO:0007669"/>
    <property type="project" value="UniProtKB-SubCell"/>
</dbReference>
<dbReference type="PANTHER" id="PTHR35007:SF3">
    <property type="entry name" value="POSSIBLE CONSERVED ALANINE RICH MEMBRANE PROTEIN"/>
    <property type="match status" value="1"/>
</dbReference>
<dbReference type="EMBL" id="JAAOYM010000001">
    <property type="protein sequence ID" value="NIJ10058.1"/>
    <property type="molecule type" value="Genomic_DNA"/>
</dbReference>
<gene>
    <name evidence="8" type="ORF">FHU38_000402</name>
</gene>
<keyword evidence="9" id="KW-1185">Reference proteome</keyword>
<protein>
    <submittedName>
        <fullName evidence="8">Pilus assembly protein TadC</fullName>
    </submittedName>
</protein>
<keyword evidence="4 6" id="KW-1133">Transmembrane helix</keyword>
<sequence length="247" mass="24967">MTRAALVAALLGVALLVVRAPAVRRLRRVLSTHDSRWRINVLASLRTPSGRAAVAGAAVAVVTVVLGASLTSLVLSVPLGMATFGLLRVVSRARSARGPSGTERLRIAMTADLLAACLSAGLAVPASVRAVAGTAPAPVATALLSTAELLALGAEPAQAWEPVRNCQATAELARAAIRTARSGSALSGAATALAERVRAAVADEAEAQAQRAGVLITAPLGLCFLPAFLCLGVLPVVIGLATRLDIT</sequence>
<evidence type="ECO:0000256" key="4">
    <source>
        <dbReference type="ARBA" id="ARBA00022989"/>
    </source>
</evidence>
<comment type="caution">
    <text evidence="8">The sequence shown here is derived from an EMBL/GenBank/DDBJ whole genome shotgun (WGS) entry which is preliminary data.</text>
</comment>
<dbReference type="InterPro" id="IPR018076">
    <property type="entry name" value="T2SS_GspF_dom"/>
</dbReference>
<dbReference type="RefSeq" id="WP_243852181.1">
    <property type="nucleotide sequence ID" value="NZ_JAAOYM010000001.1"/>
</dbReference>
<evidence type="ECO:0000256" key="3">
    <source>
        <dbReference type="ARBA" id="ARBA00022692"/>
    </source>
</evidence>
<proteinExistence type="predicted"/>
<organism evidence="8 9">
    <name type="scientific">Saccharomonospora amisosensis</name>
    <dbReference type="NCBI Taxonomy" id="1128677"/>
    <lineage>
        <taxon>Bacteria</taxon>
        <taxon>Bacillati</taxon>
        <taxon>Actinomycetota</taxon>
        <taxon>Actinomycetes</taxon>
        <taxon>Pseudonocardiales</taxon>
        <taxon>Pseudonocardiaceae</taxon>
        <taxon>Saccharomonospora</taxon>
    </lineage>
</organism>
<dbReference type="Pfam" id="PF00482">
    <property type="entry name" value="T2SSF"/>
    <property type="match status" value="1"/>
</dbReference>
<feature type="transmembrane region" description="Helical" evidence="6">
    <location>
        <begin position="220"/>
        <end position="241"/>
    </location>
</feature>
<dbReference type="AlphaFoldDB" id="A0A7X5ZNU1"/>
<evidence type="ECO:0000259" key="7">
    <source>
        <dbReference type="Pfam" id="PF00482"/>
    </source>
</evidence>
<evidence type="ECO:0000256" key="1">
    <source>
        <dbReference type="ARBA" id="ARBA00004651"/>
    </source>
</evidence>
<comment type="subcellular location">
    <subcellularLocation>
        <location evidence="1">Cell membrane</location>
        <topology evidence="1">Multi-pass membrane protein</topology>
    </subcellularLocation>
</comment>
<reference evidence="8 9" key="1">
    <citation type="submission" date="2020-03" db="EMBL/GenBank/DDBJ databases">
        <title>Sequencing the genomes of 1000 actinobacteria strains.</title>
        <authorList>
            <person name="Klenk H.-P."/>
        </authorList>
    </citation>
    <scope>NUCLEOTIDE SEQUENCE [LARGE SCALE GENOMIC DNA]</scope>
    <source>
        <strain evidence="8 9">DSM 45685</strain>
    </source>
</reference>
<evidence type="ECO:0000256" key="5">
    <source>
        <dbReference type="ARBA" id="ARBA00023136"/>
    </source>
</evidence>
<feature type="domain" description="Type II secretion system protein GspF" evidence="7">
    <location>
        <begin position="111"/>
        <end position="231"/>
    </location>
</feature>
<accession>A0A7X5ZNU1</accession>
<dbReference type="PANTHER" id="PTHR35007">
    <property type="entry name" value="INTEGRAL MEMBRANE PROTEIN-RELATED"/>
    <property type="match status" value="1"/>
</dbReference>
<keyword evidence="2" id="KW-1003">Cell membrane</keyword>
<name>A0A7X5ZNU1_9PSEU</name>